<evidence type="ECO:0000256" key="1">
    <source>
        <dbReference type="SAM" id="Phobius"/>
    </source>
</evidence>
<keyword evidence="1" id="KW-1133">Transmembrane helix</keyword>
<dbReference type="InterPro" id="IPR025363">
    <property type="entry name" value="DUF4267"/>
</dbReference>
<evidence type="ECO:0000313" key="3">
    <source>
        <dbReference type="Proteomes" id="UP001211907"/>
    </source>
</evidence>
<keyword evidence="1" id="KW-0812">Transmembrane</keyword>
<keyword evidence="1" id="KW-0472">Membrane</keyword>
<dbReference type="Proteomes" id="UP001211907">
    <property type="component" value="Unassembled WGS sequence"/>
</dbReference>
<name>A0AAD5XDG5_9FUNG</name>
<protein>
    <submittedName>
        <fullName evidence="2">Uncharacterized protein</fullName>
    </submittedName>
</protein>
<comment type="caution">
    <text evidence="2">The sequence shown here is derived from an EMBL/GenBank/DDBJ whole genome shotgun (WGS) entry which is preliminary data.</text>
</comment>
<feature type="transmembrane region" description="Helical" evidence="1">
    <location>
        <begin position="104"/>
        <end position="122"/>
    </location>
</feature>
<reference evidence="2" key="1">
    <citation type="submission" date="2020-05" db="EMBL/GenBank/DDBJ databases">
        <title>Phylogenomic resolution of chytrid fungi.</title>
        <authorList>
            <person name="Stajich J.E."/>
            <person name="Amses K."/>
            <person name="Simmons R."/>
            <person name="Seto K."/>
            <person name="Myers J."/>
            <person name="Bonds A."/>
            <person name="Quandt C.A."/>
            <person name="Barry K."/>
            <person name="Liu P."/>
            <person name="Grigoriev I."/>
            <person name="Longcore J.E."/>
            <person name="James T.Y."/>
        </authorList>
    </citation>
    <scope>NUCLEOTIDE SEQUENCE</scope>
    <source>
        <strain evidence="2">JEL0513</strain>
    </source>
</reference>
<feature type="transmembrane region" description="Helical" evidence="1">
    <location>
        <begin position="75"/>
        <end position="98"/>
    </location>
</feature>
<keyword evidence="3" id="KW-1185">Reference proteome</keyword>
<organism evidence="2 3">
    <name type="scientific">Physocladia obscura</name>
    <dbReference type="NCBI Taxonomy" id="109957"/>
    <lineage>
        <taxon>Eukaryota</taxon>
        <taxon>Fungi</taxon>
        <taxon>Fungi incertae sedis</taxon>
        <taxon>Chytridiomycota</taxon>
        <taxon>Chytridiomycota incertae sedis</taxon>
        <taxon>Chytridiomycetes</taxon>
        <taxon>Chytridiales</taxon>
        <taxon>Chytriomycetaceae</taxon>
        <taxon>Physocladia</taxon>
    </lineage>
</organism>
<dbReference type="EMBL" id="JADGJH010001715">
    <property type="protein sequence ID" value="KAJ3110567.1"/>
    <property type="molecule type" value="Genomic_DNA"/>
</dbReference>
<dbReference type="AlphaFoldDB" id="A0AAD5XDG5"/>
<gene>
    <name evidence="2" type="ORF">HK100_002995</name>
</gene>
<dbReference type="Pfam" id="PF14087">
    <property type="entry name" value="DUF4267"/>
    <property type="match status" value="1"/>
</dbReference>
<accession>A0AAD5XDG5</accession>
<feature type="transmembrane region" description="Helical" evidence="1">
    <location>
        <begin position="45"/>
        <end position="68"/>
    </location>
</feature>
<sequence length="126" mass="13169">MALWQISSVIATIFVGFGANAIVRPANALSFFGFTIPSSAAETKLVEFLLALYGVRDVFMGAALGAAAWVGDFRVLGLTLISAGAVACADGVLCYLANTGEEWNHAYGVGVIAIGVVAWFKVRIPN</sequence>
<evidence type="ECO:0000313" key="2">
    <source>
        <dbReference type="EMBL" id="KAJ3110567.1"/>
    </source>
</evidence>
<proteinExistence type="predicted"/>